<proteinExistence type="predicted"/>
<gene>
    <name evidence="1" type="ORF">EG328_007598</name>
</gene>
<evidence type="ECO:0000313" key="2">
    <source>
        <dbReference type="Proteomes" id="UP000447873"/>
    </source>
</evidence>
<dbReference type="Pfam" id="PF14441">
    <property type="entry name" value="OTT_1508_deam"/>
    <property type="match status" value="1"/>
</dbReference>
<dbReference type="GO" id="GO:0005783">
    <property type="term" value="C:endoplasmic reticulum"/>
    <property type="evidence" value="ECO:0007669"/>
    <property type="project" value="TreeGrafter"/>
</dbReference>
<dbReference type="PANTHER" id="PTHR38643:SF1">
    <property type="entry name" value="PURINE NUCLEOSIDE PERMEASE C285.05-RELATED"/>
    <property type="match status" value="1"/>
</dbReference>
<dbReference type="InterPro" id="IPR027796">
    <property type="entry name" value="OTT_1508_deam-like"/>
</dbReference>
<dbReference type="AlphaFoldDB" id="A0A8H3Z4A2"/>
<sequence length="890" mass="99960">MSHGSPRHESLVRSTKFKAPAKNGPFPQYEKLPLEVRQQILYYALEWPSPASSPNLDWLTQQTGYRLNAALLSEVHPIIDEEVKFPLKVRERESQAFWEGQVKTIEELGREVNEYLKSWATCKEGGEAKEREILLARGRELAVKVQPCVVTLGSWYSYPFEQRFQILMIRFERQIWGGRRQYPLKHKGFGSAVDVATKLGDEFKVGLAGVESAWTKWAEVFHLYIKQVEEGIPGSDQYTSWEDTTELYPRLSLYAALTGFKDTPKRRAKSTDAVCDARREFLDSFAYLCDVKKGGATVTAAALQKLPMSNILWLAANEGISEDIEKYARNIRSKLCTINVQNEKKIHDEIFQLAVKKCAPRIRFYRDELKRYATRCRMTLKQQAQDEIGRVVEGALKDPSLQLISDIRTIKAPETARITTEARFLSPHEVLHSIVNDSVMHNPLHDKDVFDRLCQLDVPRSRPIHTEMAKRTTVVTRVHAELQIADRFSRSKDMKFVGDDRFIGCSKPACYFCSAWLCEHKKDYVSPGTHRKVIPGCRGPDNDLNEAGAQFTSEANIWYADTDLNLYANNITVPGFSPIFPDAHCTASGDVCQLTTGEGEINAATTLSALWTSGCFDITSTYFMIAGISGGNPRYVTTGSVTFSKYAVQLNLQYEFDRSQTPANASSGYYPQDAKYPDEYSARDYPGEIYGTEAFELNENLRDRAYSIASNVTLNDTDAAASYRAKYTISPGNQPPSVVKCDSGTSDTYWSGSVLGDAFTNYTLLLTNGSGIYCGSQQEDNATLEALLRGALARKLDFARIIIMRTISDFDRAPPDETETYHLLEAEQEGFGPSINNIYIAGIEIVNDVIKSWNSTYAKGIKPSNYVGDLWNSLDSEVAPDIGTEAIYIN</sequence>
<dbReference type="GO" id="GO:0055085">
    <property type="term" value="P:transmembrane transport"/>
    <property type="evidence" value="ECO:0007669"/>
    <property type="project" value="InterPro"/>
</dbReference>
<comment type="caution">
    <text evidence="1">The sequence shown here is derived from an EMBL/GenBank/DDBJ whole genome shotgun (WGS) entry which is preliminary data.</text>
</comment>
<organism evidence="1 2">
    <name type="scientific">Venturia inaequalis</name>
    <name type="common">Apple scab fungus</name>
    <dbReference type="NCBI Taxonomy" id="5025"/>
    <lineage>
        <taxon>Eukaryota</taxon>
        <taxon>Fungi</taxon>
        <taxon>Dikarya</taxon>
        <taxon>Ascomycota</taxon>
        <taxon>Pezizomycotina</taxon>
        <taxon>Dothideomycetes</taxon>
        <taxon>Pleosporomycetidae</taxon>
        <taxon>Venturiales</taxon>
        <taxon>Venturiaceae</taxon>
        <taxon>Venturia</taxon>
    </lineage>
</organism>
<name>A0A8H3Z4A2_VENIN</name>
<dbReference type="EMBL" id="WNWS01000041">
    <property type="protein sequence ID" value="KAE9985345.1"/>
    <property type="molecule type" value="Genomic_DNA"/>
</dbReference>
<dbReference type="InterPro" id="IPR009486">
    <property type="entry name" value="Pur_nuclsid_perm"/>
</dbReference>
<dbReference type="Proteomes" id="UP000447873">
    <property type="component" value="Unassembled WGS sequence"/>
</dbReference>
<dbReference type="Pfam" id="PF06516">
    <property type="entry name" value="NUP"/>
    <property type="match status" value="1"/>
</dbReference>
<accession>A0A8H3Z4A2</accession>
<evidence type="ECO:0000313" key="1">
    <source>
        <dbReference type="EMBL" id="KAE9985345.1"/>
    </source>
</evidence>
<protein>
    <submittedName>
        <fullName evidence="1">Uncharacterized protein</fullName>
    </submittedName>
</protein>
<reference evidence="1 2" key="1">
    <citation type="submission" date="2018-12" db="EMBL/GenBank/DDBJ databases">
        <title>Venturia inaequalis Genome Resource.</title>
        <authorList>
            <person name="Lichtner F.J."/>
        </authorList>
    </citation>
    <scope>NUCLEOTIDE SEQUENCE [LARGE SCALE GENOMIC DNA]</scope>
    <source>
        <strain evidence="1 2">120213</strain>
    </source>
</reference>
<dbReference type="PANTHER" id="PTHR38643">
    <property type="entry name" value="PURINE NUCLEOSIDE PERMEASE C285.05-RELATED"/>
    <property type="match status" value="1"/>
</dbReference>